<keyword evidence="9" id="KW-0808">Transferase</keyword>
<keyword evidence="9" id="KW-0614">Plasmid</keyword>
<dbReference type="InterPro" id="IPR005467">
    <property type="entry name" value="His_kinase_dom"/>
</dbReference>
<dbReference type="InterPro" id="IPR036097">
    <property type="entry name" value="HisK_dim/P_sf"/>
</dbReference>
<evidence type="ECO:0000256" key="2">
    <source>
        <dbReference type="ARBA" id="ARBA00012438"/>
    </source>
</evidence>
<dbReference type="InterPro" id="IPR035965">
    <property type="entry name" value="PAS-like_dom_sf"/>
</dbReference>
<comment type="catalytic activity">
    <reaction evidence="1">
        <text>ATP + protein L-histidine = ADP + protein N-phospho-L-histidine.</text>
        <dbReference type="EC" id="2.7.13.3"/>
    </reaction>
</comment>
<dbReference type="RefSeq" id="WP_008829930.1">
    <property type="nucleotide sequence ID" value="NZ_CP020926.1"/>
</dbReference>
<dbReference type="Pfam" id="PF08448">
    <property type="entry name" value="PAS_4"/>
    <property type="match status" value="1"/>
</dbReference>
<accession>A0A0J9CZ82</accession>
<dbReference type="InterPro" id="IPR013656">
    <property type="entry name" value="PAS_4"/>
</dbReference>
<dbReference type="PRINTS" id="PR00344">
    <property type="entry name" value="BCTRLSENSOR"/>
</dbReference>
<geneLocation type="plasmid" evidence="10">
    <name>pses220</name>
</geneLocation>
<dbReference type="SUPFAM" id="SSF55874">
    <property type="entry name" value="ATPase domain of HSP90 chaperone/DNA topoisomerase II/histidine kinase"/>
    <property type="match status" value="1"/>
</dbReference>
<dbReference type="InterPro" id="IPR000014">
    <property type="entry name" value="PAS"/>
</dbReference>
<dbReference type="PROSITE" id="PS50112">
    <property type="entry name" value="PAS"/>
    <property type="match status" value="1"/>
</dbReference>
<dbReference type="SMART" id="SM00387">
    <property type="entry name" value="HATPase_c"/>
    <property type="match status" value="1"/>
</dbReference>
<dbReference type="PANTHER" id="PTHR43065">
    <property type="entry name" value="SENSOR HISTIDINE KINASE"/>
    <property type="match status" value="1"/>
</dbReference>
<dbReference type="Pfam" id="PF00512">
    <property type="entry name" value="HisKA"/>
    <property type="match status" value="1"/>
</dbReference>
<dbReference type="PANTHER" id="PTHR43065:SF42">
    <property type="entry name" value="TWO-COMPONENT SENSOR PPRA"/>
    <property type="match status" value="1"/>
</dbReference>
<evidence type="ECO:0000256" key="5">
    <source>
        <dbReference type="SAM" id="Coils"/>
    </source>
</evidence>
<dbReference type="SMART" id="SM00091">
    <property type="entry name" value="PAS"/>
    <property type="match status" value="1"/>
</dbReference>
<dbReference type="CDD" id="cd00130">
    <property type="entry name" value="PAS"/>
    <property type="match status" value="1"/>
</dbReference>
<dbReference type="InterPro" id="IPR003661">
    <property type="entry name" value="HisK_dim/P_dom"/>
</dbReference>
<sequence>MSEPPPDDQPPEETLDDLYDHAPCGYVTLDSRLRVVRINATLLSWLGVGKADVVGRKIQDVLTPAGRIFFETHVSPLLHREGVVRQVAIDLRCAEGRRLPVLTEWRRVDVEGRPVGTRIMLVDATDRRSYERDLVAARERAEESARALKISEARLRDLNETLEARVVERTAALNQAHEQLRHAQKLEAMGTLTGGVAHDFNNLLTPIIGGLDMLERRGIGDDRAKRTIAGALASAERAKTLVQRLLAFARRQPLKPVAVDVAALVQGMADLIETTAGPQIEVRLDVDETTPRALADANQLEMALLNLAVNARDAMPGGGTLTLGVTFEANARGEAGAPRVRLSVADTGTGMDEETLARAIEPFFSTKGVGKGTGLGLSMVHGLAAQLGGHMGIESQPGSGTCIDLWLPLAPQEPCTAPVSNTHAPERREIGMVLLVDDEDLIRTTTADMLTEMGYRVIEANCGAAALRLVDEGLTPDLLMTDHLMPGMTGTELARALRARQPMPVLIISGYADSDSIDPDLARLTKPFRQGDLTQALARIGIGP</sequence>
<dbReference type="Pfam" id="PF00072">
    <property type="entry name" value="Response_reg"/>
    <property type="match status" value="1"/>
</dbReference>
<organism evidence="9 10">
    <name type="scientific">Sphingobium yanoikuyae</name>
    <name type="common">Sphingomonas yanoikuyae</name>
    <dbReference type="NCBI Taxonomy" id="13690"/>
    <lineage>
        <taxon>Bacteria</taxon>
        <taxon>Pseudomonadati</taxon>
        <taxon>Pseudomonadota</taxon>
        <taxon>Alphaproteobacteria</taxon>
        <taxon>Sphingomonadales</taxon>
        <taxon>Sphingomonadaceae</taxon>
        <taxon>Sphingobium</taxon>
    </lineage>
</organism>
<reference evidence="9 10" key="1">
    <citation type="submission" date="2017-04" db="EMBL/GenBank/DDBJ databases">
        <title>Characterization, genome and methylation analysis of a phthalic acid esters degrading strain Sphingobium yanoikuyae SHJ.</title>
        <authorList>
            <person name="Feng L."/>
        </authorList>
    </citation>
    <scope>NUCLEOTIDE SEQUENCE [LARGE SCALE GENOMIC DNA]</scope>
    <source>
        <strain evidence="9 10">SHJ</strain>
        <plasmid evidence="10">Plasmid pses220</plasmid>
    </source>
</reference>
<dbReference type="InterPro" id="IPR003594">
    <property type="entry name" value="HATPase_dom"/>
</dbReference>
<dbReference type="Proteomes" id="UP000037029">
    <property type="component" value="Plasmid pses220"/>
</dbReference>
<evidence type="ECO:0000256" key="3">
    <source>
        <dbReference type="ARBA" id="ARBA00022553"/>
    </source>
</evidence>
<keyword evidence="9" id="KW-0418">Kinase</keyword>
<dbReference type="Gene3D" id="1.10.287.130">
    <property type="match status" value="1"/>
</dbReference>
<dbReference type="Gene3D" id="3.30.450.20">
    <property type="entry name" value="PAS domain"/>
    <property type="match status" value="1"/>
</dbReference>
<feature type="domain" description="Response regulatory" evidence="7">
    <location>
        <begin position="432"/>
        <end position="541"/>
    </location>
</feature>
<dbReference type="Gene3D" id="3.30.565.10">
    <property type="entry name" value="Histidine kinase-like ATPase, C-terminal domain"/>
    <property type="match status" value="1"/>
</dbReference>
<evidence type="ECO:0000256" key="1">
    <source>
        <dbReference type="ARBA" id="ARBA00000085"/>
    </source>
</evidence>
<dbReference type="PROSITE" id="PS50110">
    <property type="entry name" value="RESPONSE_REGULATORY"/>
    <property type="match status" value="1"/>
</dbReference>
<evidence type="ECO:0000256" key="4">
    <source>
        <dbReference type="PROSITE-ProRule" id="PRU00169"/>
    </source>
</evidence>
<keyword evidence="3 4" id="KW-0597">Phosphoprotein</keyword>
<dbReference type="EC" id="2.7.13.3" evidence="2"/>
<dbReference type="EMBL" id="CP020926">
    <property type="protein sequence ID" value="ATP21735.1"/>
    <property type="molecule type" value="Genomic_DNA"/>
</dbReference>
<dbReference type="InterPro" id="IPR036890">
    <property type="entry name" value="HATPase_C_sf"/>
</dbReference>
<evidence type="ECO:0000259" key="7">
    <source>
        <dbReference type="PROSITE" id="PS50110"/>
    </source>
</evidence>
<dbReference type="Pfam" id="PF02518">
    <property type="entry name" value="HATPase_c"/>
    <property type="match status" value="1"/>
</dbReference>
<dbReference type="Gene3D" id="3.40.50.2300">
    <property type="match status" value="1"/>
</dbReference>
<dbReference type="SMART" id="SM00388">
    <property type="entry name" value="HisKA"/>
    <property type="match status" value="1"/>
</dbReference>
<evidence type="ECO:0000259" key="8">
    <source>
        <dbReference type="PROSITE" id="PS50112"/>
    </source>
</evidence>
<evidence type="ECO:0000313" key="10">
    <source>
        <dbReference type="Proteomes" id="UP000037029"/>
    </source>
</evidence>
<evidence type="ECO:0000259" key="6">
    <source>
        <dbReference type="PROSITE" id="PS50109"/>
    </source>
</evidence>
<dbReference type="SUPFAM" id="SSF47384">
    <property type="entry name" value="Homodimeric domain of signal transducing histidine kinase"/>
    <property type="match status" value="1"/>
</dbReference>
<evidence type="ECO:0000313" key="9">
    <source>
        <dbReference type="EMBL" id="ATP21735.1"/>
    </source>
</evidence>
<dbReference type="AlphaFoldDB" id="A0A0J9CZ82"/>
<name>A0A0J9CZ82_SPHYA</name>
<proteinExistence type="predicted"/>
<feature type="modified residue" description="4-aspartylphosphate" evidence="4">
    <location>
        <position position="482"/>
    </location>
</feature>
<feature type="domain" description="Histidine kinase" evidence="6">
    <location>
        <begin position="195"/>
        <end position="411"/>
    </location>
</feature>
<dbReference type="PROSITE" id="PS50109">
    <property type="entry name" value="HIS_KIN"/>
    <property type="match status" value="1"/>
</dbReference>
<dbReference type="SMART" id="SM00448">
    <property type="entry name" value="REC"/>
    <property type="match status" value="1"/>
</dbReference>
<dbReference type="InterPro" id="IPR001789">
    <property type="entry name" value="Sig_transdc_resp-reg_receiver"/>
</dbReference>
<dbReference type="SUPFAM" id="SSF55785">
    <property type="entry name" value="PYP-like sensor domain (PAS domain)"/>
    <property type="match status" value="1"/>
</dbReference>
<dbReference type="SUPFAM" id="SSF52172">
    <property type="entry name" value="CheY-like"/>
    <property type="match status" value="1"/>
</dbReference>
<dbReference type="GO" id="GO:0000155">
    <property type="term" value="F:phosphorelay sensor kinase activity"/>
    <property type="evidence" value="ECO:0007669"/>
    <property type="project" value="InterPro"/>
</dbReference>
<keyword evidence="5" id="KW-0175">Coiled coil</keyword>
<protein>
    <recommendedName>
        <fullName evidence="2">histidine kinase</fullName>
        <ecNumber evidence="2">2.7.13.3</ecNumber>
    </recommendedName>
</protein>
<dbReference type="InterPro" id="IPR004358">
    <property type="entry name" value="Sig_transdc_His_kin-like_C"/>
</dbReference>
<dbReference type="InterPro" id="IPR011006">
    <property type="entry name" value="CheY-like_superfamily"/>
</dbReference>
<feature type="coiled-coil region" evidence="5">
    <location>
        <begin position="127"/>
        <end position="161"/>
    </location>
</feature>
<feature type="domain" description="PAS" evidence="8">
    <location>
        <begin position="11"/>
        <end position="81"/>
    </location>
</feature>
<dbReference type="CDD" id="cd00082">
    <property type="entry name" value="HisKA"/>
    <property type="match status" value="1"/>
</dbReference>
<dbReference type="NCBIfam" id="TIGR00229">
    <property type="entry name" value="sensory_box"/>
    <property type="match status" value="1"/>
</dbReference>
<gene>
    <name evidence="9" type="ORF">BV87_25015</name>
</gene>